<keyword evidence="6" id="KW-1185">Reference proteome</keyword>
<dbReference type="InterPro" id="IPR016461">
    <property type="entry name" value="COMT-like"/>
</dbReference>
<dbReference type="PANTHER" id="PTHR43712">
    <property type="entry name" value="PUTATIVE (AFU_ORTHOLOGUE AFUA_4G14580)-RELATED"/>
    <property type="match status" value="1"/>
</dbReference>
<dbReference type="GO" id="GO:0032259">
    <property type="term" value="P:methylation"/>
    <property type="evidence" value="ECO:0007669"/>
    <property type="project" value="UniProtKB-KW"/>
</dbReference>
<evidence type="ECO:0000256" key="1">
    <source>
        <dbReference type="ARBA" id="ARBA00022603"/>
    </source>
</evidence>
<dbReference type="EMBL" id="JAOPGA020001667">
    <property type="protein sequence ID" value="KAL0490336.1"/>
    <property type="molecule type" value="Genomic_DNA"/>
</dbReference>
<dbReference type="PANTHER" id="PTHR43712:SF2">
    <property type="entry name" value="O-METHYLTRANSFERASE CICE"/>
    <property type="match status" value="1"/>
</dbReference>
<sequence length="180" mass="20807">MHILKKNENIKRATVCEVEEVVAKAESIRPTYYNLFGDAASRVSFRTTDIFDISNIPKSADTYMLKNIVHDWSDDQCDSLLQNISHVFDGNYEKRVLVVEKIVNTTKISPRTAGHDIVKCVLFDDQVKHRTLDSFSKMFLRNGFEVTKITPLLDTDYYAIEGKLLKRSRCRFQTTNLEHL</sequence>
<evidence type="ECO:0000259" key="4">
    <source>
        <dbReference type="Pfam" id="PF00891"/>
    </source>
</evidence>
<dbReference type="Gene3D" id="3.40.50.150">
    <property type="entry name" value="Vaccinia Virus protein VP39"/>
    <property type="match status" value="1"/>
</dbReference>
<accession>A0AAW2ZMG6</accession>
<keyword evidence="3" id="KW-0949">S-adenosyl-L-methionine</keyword>
<keyword evidence="2" id="KW-0808">Transferase</keyword>
<evidence type="ECO:0000313" key="5">
    <source>
        <dbReference type="EMBL" id="KAL0490336.1"/>
    </source>
</evidence>
<dbReference type="InterPro" id="IPR001077">
    <property type="entry name" value="COMT_C"/>
</dbReference>
<name>A0AAW2ZMG6_9EUKA</name>
<feature type="domain" description="O-methyltransferase C-terminal" evidence="4">
    <location>
        <begin position="14"/>
        <end position="145"/>
    </location>
</feature>
<dbReference type="PROSITE" id="PS51683">
    <property type="entry name" value="SAM_OMT_II"/>
    <property type="match status" value="1"/>
</dbReference>
<reference evidence="5 6" key="1">
    <citation type="submission" date="2024-03" db="EMBL/GenBank/DDBJ databases">
        <title>The Acrasis kona genome and developmental transcriptomes reveal deep origins of eukaryotic multicellular pathways.</title>
        <authorList>
            <person name="Sheikh S."/>
            <person name="Fu C.-J."/>
            <person name="Brown M.W."/>
            <person name="Baldauf S.L."/>
        </authorList>
    </citation>
    <scope>NUCLEOTIDE SEQUENCE [LARGE SCALE GENOMIC DNA]</scope>
    <source>
        <strain evidence="5 6">ATCC MYA-3509</strain>
    </source>
</reference>
<evidence type="ECO:0000313" key="6">
    <source>
        <dbReference type="Proteomes" id="UP001431209"/>
    </source>
</evidence>
<dbReference type="AlphaFoldDB" id="A0AAW2ZMG6"/>
<dbReference type="Proteomes" id="UP001431209">
    <property type="component" value="Unassembled WGS sequence"/>
</dbReference>
<dbReference type="Pfam" id="PF00891">
    <property type="entry name" value="Methyltransf_2"/>
    <property type="match status" value="1"/>
</dbReference>
<comment type="caution">
    <text evidence="5">The sequence shown here is derived from an EMBL/GenBank/DDBJ whole genome shotgun (WGS) entry which is preliminary data.</text>
</comment>
<dbReference type="SUPFAM" id="SSF53335">
    <property type="entry name" value="S-adenosyl-L-methionine-dependent methyltransferases"/>
    <property type="match status" value="1"/>
</dbReference>
<dbReference type="GO" id="GO:0008171">
    <property type="term" value="F:O-methyltransferase activity"/>
    <property type="evidence" value="ECO:0007669"/>
    <property type="project" value="InterPro"/>
</dbReference>
<proteinExistence type="predicted"/>
<protein>
    <recommendedName>
        <fullName evidence="4">O-methyltransferase C-terminal domain-containing protein</fullName>
    </recommendedName>
</protein>
<evidence type="ECO:0000256" key="3">
    <source>
        <dbReference type="ARBA" id="ARBA00022691"/>
    </source>
</evidence>
<gene>
    <name evidence="5" type="ORF">AKO1_006508</name>
</gene>
<keyword evidence="1" id="KW-0489">Methyltransferase</keyword>
<organism evidence="5 6">
    <name type="scientific">Acrasis kona</name>
    <dbReference type="NCBI Taxonomy" id="1008807"/>
    <lineage>
        <taxon>Eukaryota</taxon>
        <taxon>Discoba</taxon>
        <taxon>Heterolobosea</taxon>
        <taxon>Tetramitia</taxon>
        <taxon>Eutetramitia</taxon>
        <taxon>Acrasidae</taxon>
        <taxon>Acrasis</taxon>
    </lineage>
</organism>
<dbReference type="InterPro" id="IPR029063">
    <property type="entry name" value="SAM-dependent_MTases_sf"/>
</dbReference>
<evidence type="ECO:0000256" key="2">
    <source>
        <dbReference type="ARBA" id="ARBA00022679"/>
    </source>
</evidence>